<gene>
    <name evidence="2" type="ORF">B1H18_21575</name>
</gene>
<dbReference type="AlphaFoldDB" id="A0A1V4A5P4"/>
<evidence type="ECO:0000313" key="3">
    <source>
        <dbReference type="Proteomes" id="UP000190539"/>
    </source>
</evidence>
<sequence>MALNPVANSARERFGAALQRVRLAAPRGDGPVKQIHVARALGQKTYHRYSRIERGETWPKDKEWATICDFLQMDDVTRVRLETMRSEGLAIVESAWWIEFADDTDPSLLQFVTNEQIANKIVTCAGSIVPGLFQIPDYGRTLTSYLGKSTMTQQAVERSVAFRQKRRKVFDRPSPPVIEAIIGEGALHQQVGGPQVMGRQLDSLMDDATTRGVVFRVIPYEANAALAYPFHLLEFGEAERPVAAFDVMTGMAFRETPKEIRGLKHFVGDLKDLSLSPEESLERIGKIRREISSD</sequence>
<dbReference type="OrthoDB" id="4165085at2"/>
<protein>
    <recommendedName>
        <fullName evidence="1">DUF5753 domain-containing protein</fullName>
    </recommendedName>
</protein>
<dbReference type="EMBL" id="MVFC01000020">
    <property type="protein sequence ID" value="OON75935.1"/>
    <property type="molecule type" value="Genomic_DNA"/>
</dbReference>
<dbReference type="InterPro" id="IPR010982">
    <property type="entry name" value="Lambda_DNA-bd_dom_sf"/>
</dbReference>
<name>A0A1V4A5P4_9ACTN</name>
<dbReference type="Pfam" id="PF19054">
    <property type="entry name" value="DUF5753"/>
    <property type="match status" value="1"/>
</dbReference>
<feature type="domain" description="DUF5753" evidence="1">
    <location>
        <begin position="110"/>
        <end position="285"/>
    </location>
</feature>
<keyword evidence="3" id="KW-1185">Reference proteome</keyword>
<dbReference type="GO" id="GO:0003677">
    <property type="term" value="F:DNA binding"/>
    <property type="evidence" value="ECO:0007669"/>
    <property type="project" value="InterPro"/>
</dbReference>
<organism evidence="2 3">
    <name type="scientific">Streptomyces tsukubensis</name>
    <dbReference type="NCBI Taxonomy" id="83656"/>
    <lineage>
        <taxon>Bacteria</taxon>
        <taxon>Bacillati</taxon>
        <taxon>Actinomycetota</taxon>
        <taxon>Actinomycetes</taxon>
        <taxon>Kitasatosporales</taxon>
        <taxon>Streptomycetaceae</taxon>
        <taxon>Streptomyces</taxon>
    </lineage>
</organism>
<dbReference type="Proteomes" id="UP000190539">
    <property type="component" value="Unassembled WGS sequence"/>
</dbReference>
<comment type="caution">
    <text evidence="2">The sequence shown here is derived from an EMBL/GenBank/DDBJ whole genome shotgun (WGS) entry which is preliminary data.</text>
</comment>
<dbReference type="InterPro" id="IPR043917">
    <property type="entry name" value="DUF5753"/>
</dbReference>
<evidence type="ECO:0000259" key="1">
    <source>
        <dbReference type="Pfam" id="PF19054"/>
    </source>
</evidence>
<proteinExistence type="predicted"/>
<evidence type="ECO:0000313" key="2">
    <source>
        <dbReference type="EMBL" id="OON75935.1"/>
    </source>
</evidence>
<dbReference type="Gene3D" id="1.10.260.40">
    <property type="entry name" value="lambda repressor-like DNA-binding domains"/>
    <property type="match status" value="1"/>
</dbReference>
<dbReference type="RefSeq" id="WP_077970094.1">
    <property type="nucleotide sequence ID" value="NZ_CP045178.1"/>
</dbReference>
<accession>A0A1V4A5P4</accession>
<reference evidence="2 3" key="1">
    <citation type="submission" date="2017-02" db="EMBL/GenBank/DDBJ databases">
        <title>Draft Genome Sequence of Streptomyces tsukubaensis F601, a Producer of the immunosuppressant tacrolimus FK506.</title>
        <authorList>
            <person name="Zong G."/>
            <person name="Zhong C."/>
            <person name="Fu J."/>
            <person name="Qin R."/>
            <person name="Cao G."/>
        </authorList>
    </citation>
    <scope>NUCLEOTIDE SEQUENCE [LARGE SCALE GENOMIC DNA]</scope>
    <source>
        <strain evidence="2 3">F601</strain>
    </source>
</reference>
<dbReference type="STRING" id="83656.B1H18_21575"/>